<dbReference type="RefSeq" id="WP_146739533.1">
    <property type="nucleotide sequence ID" value="NZ_QLSZ01000003.1"/>
</dbReference>
<gene>
    <name evidence="1" type="ORF">CLV55_10377</name>
</gene>
<sequence>MTIQFQHPSNGFINFNPSDVNHYSNLNLPGVYIYGLRLEFIINRKLERKFVPMAVGETDNLKRRLFFEHYSLLSTNGNSSKEIFNWASIRSLNDLMEVYTDMSNYKQSKTAHNSTLKNLIWYNDSVFFDNKLNLSLYKSKYISGTGVLKSIGQNGDLDSIFLNNIRLYEALKMKTDIILTKEIFVNNFYFIYATDGNIIKRDNFSFNVSSNRLSVEKTSKQLLTNINIFTTADSRRGSIIPLSLDLSCIQNDLINLTGKPFINPLIL</sequence>
<dbReference type="Proteomes" id="UP000248840">
    <property type="component" value="Unassembled WGS sequence"/>
</dbReference>
<organism evidence="1 2">
    <name type="scientific">Flavobacterium aciduliphilum</name>
    <dbReference type="NCBI Taxonomy" id="1101402"/>
    <lineage>
        <taxon>Bacteria</taxon>
        <taxon>Pseudomonadati</taxon>
        <taxon>Bacteroidota</taxon>
        <taxon>Flavobacteriia</taxon>
        <taxon>Flavobacteriales</taxon>
        <taxon>Flavobacteriaceae</taxon>
        <taxon>Flavobacterium</taxon>
    </lineage>
</organism>
<evidence type="ECO:0000313" key="2">
    <source>
        <dbReference type="Proteomes" id="UP000248840"/>
    </source>
</evidence>
<name>A0A328YI34_9FLAO</name>
<evidence type="ECO:0000313" key="1">
    <source>
        <dbReference type="EMBL" id="RAR73758.1"/>
    </source>
</evidence>
<reference evidence="1 2" key="1">
    <citation type="submission" date="2018-06" db="EMBL/GenBank/DDBJ databases">
        <title>Genomic Encyclopedia of Archaeal and Bacterial Type Strains, Phase II (KMG-II): from individual species to whole genera.</title>
        <authorList>
            <person name="Goeker M."/>
        </authorList>
    </citation>
    <scope>NUCLEOTIDE SEQUENCE [LARGE SCALE GENOMIC DNA]</scope>
    <source>
        <strain evidence="1 2">DSM 25663</strain>
    </source>
</reference>
<dbReference type="EMBL" id="QLSZ01000003">
    <property type="protein sequence ID" value="RAR73758.1"/>
    <property type="molecule type" value="Genomic_DNA"/>
</dbReference>
<keyword evidence="2" id="KW-1185">Reference proteome</keyword>
<comment type="caution">
    <text evidence="1">The sequence shown here is derived from an EMBL/GenBank/DDBJ whole genome shotgun (WGS) entry which is preliminary data.</text>
</comment>
<protein>
    <submittedName>
        <fullName evidence="1">Uncharacterized protein</fullName>
    </submittedName>
</protein>
<dbReference type="AlphaFoldDB" id="A0A328YI34"/>
<proteinExistence type="predicted"/>
<accession>A0A328YI34</accession>